<keyword evidence="8" id="KW-0808">Transferase</keyword>
<dbReference type="InterPro" id="IPR036950">
    <property type="entry name" value="PBP_transglycosylase"/>
</dbReference>
<keyword evidence="14" id="KW-0961">Cell wall biogenesis/degradation</keyword>
<accession>A0A9J6ZH72</accession>
<dbReference type="KEGG" id="plig:NAG76_04660"/>
<keyword evidence="12 17" id="KW-0472">Membrane</keyword>
<dbReference type="InterPro" id="IPR001460">
    <property type="entry name" value="PCN-bd_Tpept"/>
</dbReference>
<protein>
    <submittedName>
        <fullName evidence="20">PBP1A family penicillin-binding protein</fullName>
    </submittedName>
</protein>
<keyword evidence="13" id="KW-0511">Multifunctional enzyme</keyword>
<keyword evidence="7" id="KW-0328">Glycosyltransferase</keyword>
<sequence>MRKNKNWLRHRLRRTSFPAISERYLSFMLKLNKWLRRTIIVLMVMMILILGSLFYMKQQDLPVSNISQSSQLVDRNGVLIDYFHTGVNRRAVSLDEISPYVIDATLSIEDKRFYSHFGFDIKGLARAVIVNVQTLSAKQGASTLTQQLARNLYLTHEKTFERKIKEALYTTQLEMKFSKDEILEMYLNQIYYGHGAYGIEAAAQYYFNKSAKDLDLAESSLLAGIPKGPTYYSPYNNMLKAKNRQNLILQAMVDNDYINEDEKLEAYEEMLTFGTQENSSSNNEASYFKDYVIQSAVHNLGIDEQLLYEGGVTIYTTLDMNMQEIAEQKVQEGLLKDSEQQAALIAIDPRNGHIKAMVGGKNYSDNQFNRTTATTRQPGSTFKPFVFLTALQQQTLTVMSTFKSEPTVFTYDEGRKTYEPQNYADKYVNDFIAMRRAIASSDNIYAVNTLMTVGADAVAETAQNLGIHSDLTAVPSLALGTSPVSPLEMAASYGVFANQGIYNKPIAILKIVNKQGKTIYEADYTPTSVITPPEAFLVTSLLEGVFQTGGTAHRVQNYIHRPIAGKSGTTAVDAWMVGYTPELSTAVWVGYDKDRYLTVAEAYRAAPIFAHFMEEALQGIPPKMFPIPEDIVTVYIDEDTGLLASEACPSDQIEYFLAGTEPQTYCQAELDVTDNEIQPKEPPKVDIDEHPSYRTWWNQLKKWWDD</sequence>
<keyword evidence="5" id="KW-0121">Carboxypeptidase</keyword>
<feature type="domain" description="Glycosyl transferase family 51" evidence="19">
    <location>
        <begin position="79"/>
        <end position="252"/>
    </location>
</feature>
<dbReference type="GO" id="GO:0071555">
    <property type="term" value="P:cell wall organization"/>
    <property type="evidence" value="ECO:0007669"/>
    <property type="project" value="UniProtKB-KW"/>
</dbReference>
<dbReference type="GO" id="GO:0008360">
    <property type="term" value="P:regulation of cell shape"/>
    <property type="evidence" value="ECO:0007669"/>
    <property type="project" value="UniProtKB-KW"/>
</dbReference>
<dbReference type="InterPro" id="IPR012338">
    <property type="entry name" value="Beta-lactam/transpept-like"/>
</dbReference>
<evidence type="ECO:0000256" key="15">
    <source>
        <dbReference type="ARBA" id="ARBA00034000"/>
    </source>
</evidence>
<comment type="catalytic activity">
    <reaction evidence="16">
        <text>[GlcNAc-(1-&gt;4)-Mur2Ac(oyl-L-Ala-gamma-D-Glu-L-Lys-D-Ala-D-Ala)](n)-di-trans,octa-cis-undecaprenyl diphosphate + beta-D-GlcNAc-(1-&gt;4)-Mur2Ac(oyl-L-Ala-gamma-D-Glu-L-Lys-D-Ala-D-Ala)-di-trans,octa-cis-undecaprenyl diphosphate = [GlcNAc-(1-&gt;4)-Mur2Ac(oyl-L-Ala-gamma-D-Glu-L-Lys-D-Ala-D-Ala)](n+1)-di-trans,octa-cis-undecaprenyl diphosphate + di-trans,octa-cis-undecaprenyl diphosphate + H(+)</text>
        <dbReference type="Rhea" id="RHEA:23708"/>
        <dbReference type="Rhea" id="RHEA-COMP:9602"/>
        <dbReference type="Rhea" id="RHEA-COMP:9603"/>
        <dbReference type="ChEBI" id="CHEBI:15378"/>
        <dbReference type="ChEBI" id="CHEBI:58405"/>
        <dbReference type="ChEBI" id="CHEBI:60033"/>
        <dbReference type="ChEBI" id="CHEBI:78435"/>
        <dbReference type="EC" id="2.4.99.28"/>
    </reaction>
</comment>
<feature type="transmembrane region" description="Helical" evidence="17">
    <location>
        <begin position="34"/>
        <end position="56"/>
    </location>
</feature>
<comment type="similarity">
    <text evidence="2">In the C-terminal section; belongs to the transpeptidase family.</text>
</comment>
<dbReference type="InterPro" id="IPR023346">
    <property type="entry name" value="Lysozyme-like_dom_sf"/>
</dbReference>
<dbReference type="PANTHER" id="PTHR32282">
    <property type="entry name" value="BINDING PROTEIN TRANSPEPTIDASE, PUTATIVE-RELATED"/>
    <property type="match status" value="1"/>
</dbReference>
<evidence type="ECO:0000256" key="3">
    <source>
        <dbReference type="ARBA" id="ARBA00007739"/>
    </source>
</evidence>
<dbReference type="Gene3D" id="1.10.3810.10">
    <property type="entry name" value="Biosynthetic peptidoglycan transglycosylase-like"/>
    <property type="match status" value="1"/>
</dbReference>
<gene>
    <name evidence="20" type="ORF">NAG76_04660</name>
</gene>
<feature type="domain" description="Penicillin-binding protein transpeptidase" evidence="18">
    <location>
        <begin position="344"/>
        <end position="613"/>
    </location>
</feature>
<dbReference type="PANTHER" id="PTHR32282:SF11">
    <property type="entry name" value="PENICILLIN-BINDING PROTEIN 1B"/>
    <property type="match status" value="1"/>
</dbReference>
<keyword evidence="17" id="KW-1133">Transmembrane helix</keyword>
<reference evidence="20" key="1">
    <citation type="submission" date="2022-05" db="EMBL/GenBank/DDBJ databases">
        <title>Novel bacterial taxa in a minimal lignocellulolytic consortium and its capacity to transform plastics disclosed by genome-resolved metagenomics.</title>
        <authorList>
            <person name="Rodriguez C.A.D."/>
            <person name="Diaz-Garcia L."/>
            <person name="Herrera K."/>
            <person name="Tarazona N.A."/>
            <person name="Sproer C."/>
            <person name="Overmann J."/>
            <person name="Jimenez D.J."/>
        </authorList>
    </citation>
    <scope>NUCLEOTIDE SEQUENCE</scope>
    <source>
        <strain evidence="20">MAG5</strain>
    </source>
</reference>
<evidence type="ECO:0000256" key="13">
    <source>
        <dbReference type="ARBA" id="ARBA00023268"/>
    </source>
</evidence>
<comment type="subcellular location">
    <subcellularLocation>
        <location evidence="1">Cell membrane</location>
    </subcellularLocation>
</comment>
<evidence type="ECO:0000313" key="21">
    <source>
        <dbReference type="Proteomes" id="UP001056756"/>
    </source>
</evidence>
<keyword evidence="17" id="KW-0812">Transmembrane</keyword>
<evidence type="ECO:0000259" key="18">
    <source>
        <dbReference type="Pfam" id="PF00905"/>
    </source>
</evidence>
<dbReference type="Pfam" id="PF00905">
    <property type="entry name" value="Transpeptidase"/>
    <property type="match status" value="1"/>
</dbReference>
<organism evidence="20 21">
    <name type="scientific">Candidatus Pristimantibacillus lignocellulolyticus</name>
    <dbReference type="NCBI Taxonomy" id="2994561"/>
    <lineage>
        <taxon>Bacteria</taxon>
        <taxon>Bacillati</taxon>
        <taxon>Bacillota</taxon>
        <taxon>Bacilli</taxon>
        <taxon>Bacillales</taxon>
        <taxon>Paenibacillaceae</taxon>
        <taxon>Candidatus Pristimantibacillus</taxon>
    </lineage>
</organism>
<dbReference type="NCBIfam" id="TIGR02074">
    <property type="entry name" value="PBP_1a_fam"/>
    <property type="match status" value="1"/>
</dbReference>
<dbReference type="Proteomes" id="UP001056756">
    <property type="component" value="Chromosome"/>
</dbReference>
<comment type="catalytic activity">
    <reaction evidence="15">
        <text>Preferential cleavage: (Ac)2-L-Lys-D-Ala-|-D-Ala. Also transpeptidation of peptidyl-alanyl moieties that are N-acyl substituents of D-alanine.</text>
        <dbReference type="EC" id="3.4.16.4"/>
    </reaction>
</comment>
<evidence type="ECO:0000256" key="4">
    <source>
        <dbReference type="ARBA" id="ARBA00022475"/>
    </source>
</evidence>
<dbReference type="GO" id="GO:0009002">
    <property type="term" value="F:serine-type D-Ala-D-Ala carboxypeptidase activity"/>
    <property type="evidence" value="ECO:0007669"/>
    <property type="project" value="UniProtKB-EC"/>
</dbReference>
<dbReference type="AlphaFoldDB" id="A0A9J6ZH72"/>
<dbReference type="InterPro" id="IPR001264">
    <property type="entry name" value="Glyco_trans_51"/>
</dbReference>
<dbReference type="SUPFAM" id="SSF56601">
    <property type="entry name" value="beta-lactamase/transpeptidase-like"/>
    <property type="match status" value="1"/>
</dbReference>
<dbReference type="GO" id="GO:0005886">
    <property type="term" value="C:plasma membrane"/>
    <property type="evidence" value="ECO:0007669"/>
    <property type="project" value="UniProtKB-SubCell"/>
</dbReference>
<evidence type="ECO:0000313" key="20">
    <source>
        <dbReference type="EMBL" id="URN95539.1"/>
    </source>
</evidence>
<evidence type="ECO:0000256" key="17">
    <source>
        <dbReference type="SAM" id="Phobius"/>
    </source>
</evidence>
<evidence type="ECO:0000256" key="5">
    <source>
        <dbReference type="ARBA" id="ARBA00022645"/>
    </source>
</evidence>
<evidence type="ECO:0000256" key="6">
    <source>
        <dbReference type="ARBA" id="ARBA00022670"/>
    </source>
</evidence>
<dbReference type="GO" id="GO:0030288">
    <property type="term" value="C:outer membrane-bounded periplasmic space"/>
    <property type="evidence" value="ECO:0007669"/>
    <property type="project" value="TreeGrafter"/>
</dbReference>
<dbReference type="SUPFAM" id="SSF53955">
    <property type="entry name" value="Lysozyme-like"/>
    <property type="match status" value="1"/>
</dbReference>
<name>A0A9J6ZH72_9BACL</name>
<evidence type="ECO:0000256" key="2">
    <source>
        <dbReference type="ARBA" id="ARBA00007090"/>
    </source>
</evidence>
<evidence type="ECO:0000256" key="8">
    <source>
        <dbReference type="ARBA" id="ARBA00022679"/>
    </source>
</evidence>
<evidence type="ECO:0000256" key="7">
    <source>
        <dbReference type="ARBA" id="ARBA00022676"/>
    </source>
</evidence>
<evidence type="ECO:0000256" key="12">
    <source>
        <dbReference type="ARBA" id="ARBA00023136"/>
    </source>
</evidence>
<evidence type="ECO:0000256" key="9">
    <source>
        <dbReference type="ARBA" id="ARBA00022801"/>
    </source>
</evidence>
<dbReference type="EMBL" id="CP097899">
    <property type="protein sequence ID" value="URN95539.1"/>
    <property type="molecule type" value="Genomic_DNA"/>
</dbReference>
<evidence type="ECO:0000256" key="1">
    <source>
        <dbReference type="ARBA" id="ARBA00004236"/>
    </source>
</evidence>
<dbReference type="GO" id="GO:0009252">
    <property type="term" value="P:peptidoglycan biosynthetic process"/>
    <property type="evidence" value="ECO:0007669"/>
    <property type="project" value="UniProtKB-KW"/>
</dbReference>
<keyword evidence="10" id="KW-0133">Cell shape</keyword>
<evidence type="ECO:0000256" key="11">
    <source>
        <dbReference type="ARBA" id="ARBA00022984"/>
    </source>
</evidence>
<dbReference type="FunFam" id="1.10.3810.10:FF:000001">
    <property type="entry name" value="Penicillin-binding protein 1A"/>
    <property type="match status" value="1"/>
</dbReference>
<keyword evidence="9" id="KW-0378">Hydrolase</keyword>
<evidence type="ECO:0000256" key="10">
    <source>
        <dbReference type="ARBA" id="ARBA00022960"/>
    </source>
</evidence>
<evidence type="ECO:0000256" key="16">
    <source>
        <dbReference type="ARBA" id="ARBA00049902"/>
    </source>
</evidence>
<dbReference type="GO" id="GO:0008658">
    <property type="term" value="F:penicillin binding"/>
    <property type="evidence" value="ECO:0007669"/>
    <property type="project" value="InterPro"/>
</dbReference>
<dbReference type="InterPro" id="IPR050396">
    <property type="entry name" value="Glycosyltr_51/Transpeptidase"/>
</dbReference>
<comment type="similarity">
    <text evidence="3">In the N-terminal section; belongs to the glycosyltransferase 51 family.</text>
</comment>
<dbReference type="Gene3D" id="3.40.710.10">
    <property type="entry name" value="DD-peptidase/beta-lactamase superfamily"/>
    <property type="match status" value="1"/>
</dbReference>
<keyword evidence="11" id="KW-0573">Peptidoglycan synthesis</keyword>
<dbReference type="Pfam" id="PF00912">
    <property type="entry name" value="Transgly"/>
    <property type="match status" value="1"/>
</dbReference>
<evidence type="ECO:0000256" key="14">
    <source>
        <dbReference type="ARBA" id="ARBA00023316"/>
    </source>
</evidence>
<keyword evidence="4" id="KW-1003">Cell membrane</keyword>
<proteinExistence type="inferred from homology"/>
<evidence type="ECO:0000259" key="19">
    <source>
        <dbReference type="Pfam" id="PF00912"/>
    </source>
</evidence>
<dbReference type="GO" id="GO:0006508">
    <property type="term" value="P:proteolysis"/>
    <property type="evidence" value="ECO:0007669"/>
    <property type="project" value="UniProtKB-KW"/>
</dbReference>
<keyword evidence="6" id="KW-0645">Protease</keyword>
<dbReference type="GO" id="GO:0008955">
    <property type="term" value="F:peptidoglycan glycosyltransferase activity"/>
    <property type="evidence" value="ECO:0007669"/>
    <property type="project" value="UniProtKB-EC"/>
</dbReference>